<dbReference type="PANTHER" id="PTHR32468:SF0">
    <property type="entry name" value="K(+)_H(+) ANTIPORTER 1"/>
    <property type="match status" value="1"/>
</dbReference>
<keyword evidence="10" id="KW-1185">Reference proteome</keyword>
<name>A0ABT3N5H0_9BACT</name>
<feature type="domain" description="PTS EIIA type-2" evidence="8">
    <location>
        <begin position="418"/>
        <end position="561"/>
    </location>
</feature>
<sequence>MESLSPHNILVMLLALGLLLATARVLGELARSLRQPAVLGELMAGILLGPTVLGTLFPEVNLFLFPVTGANAIALDTIATIAIILFLMVAGIEVDLSTLWRQGKTGLTIGAASLLIPFAAAFTTAWFIPETMGRGSGSPPVLFALFLAIGISISALPIIAKTLMDMDLYRSDLGMVVISAAIFNDLAGWIIFAIILSMMGEGCQTMPIGLTIGLTLTFTLLILTIGRQAIHTVLPFVQAYTRWPGGELSFAIILALLGAALCEWIGIHAMFGAFLVGAALGDSAHLRERTRFTIDHFVSYIFAPIFFASIGLKVNFISHFDLQLVLLVTALAVICKVGSAFFGARWGGMRPRESLAAGFSMVSVGAMGIIVGLLALEAGIIEEKLFVALVIMAMGTSMISGPMIRITLQYKQHLRLADLLTSRFFISDLKAHSPEDVIREMVQPACEHLGLDTDHTAARVWERESTLRTGIGNGIAIPHARLHELKKPVIIAGISRQGIDFDAPDDQRARILFLILTPVSEPAIQLTIVSEIAGLFRHEPMLQKALQTTSFTDFLALMRTESPDPAH</sequence>
<evidence type="ECO:0000256" key="1">
    <source>
        <dbReference type="ARBA" id="ARBA00004141"/>
    </source>
</evidence>
<dbReference type="RefSeq" id="WP_265423563.1">
    <property type="nucleotide sequence ID" value="NZ_JAPFPW010000001.1"/>
</dbReference>
<dbReference type="EMBL" id="JAPFPW010000001">
    <property type="protein sequence ID" value="MCW7752700.1"/>
    <property type="molecule type" value="Genomic_DNA"/>
</dbReference>
<feature type="transmembrane region" description="Helical" evidence="7">
    <location>
        <begin position="250"/>
        <end position="276"/>
    </location>
</feature>
<organism evidence="9 10">
    <name type="scientific">Desulfobotulus pelophilus</name>
    <dbReference type="NCBI Taxonomy" id="2823377"/>
    <lineage>
        <taxon>Bacteria</taxon>
        <taxon>Pseudomonadati</taxon>
        <taxon>Thermodesulfobacteriota</taxon>
        <taxon>Desulfobacteria</taxon>
        <taxon>Desulfobacterales</taxon>
        <taxon>Desulfobacteraceae</taxon>
        <taxon>Desulfobotulus</taxon>
    </lineage>
</organism>
<dbReference type="InterPro" id="IPR006153">
    <property type="entry name" value="Cation/H_exchanger_TM"/>
</dbReference>
<comment type="caution">
    <text evidence="9">The sequence shown here is derived from an EMBL/GenBank/DDBJ whole genome shotgun (WGS) entry which is preliminary data.</text>
</comment>
<evidence type="ECO:0000313" key="10">
    <source>
        <dbReference type="Proteomes" id="UP001209681"/>
    </source>
</evidence>
<feature type="transmembrane region" description="Helical" evidence="7">
    <location>
        <begin position="172"/>
        <end position="196"/>
    </location>
</feature>
<dbReference type="Gene3D" id="3.40.930.10">
    <property type="entry name" value="Mannitol-specific EII, Chain A"/>
    <property type="match status" value="1"/>
</dbReference>
<dbReference type="Pfam" id="PF00359">
    <property type="entry name" value="PTS_EIIA_2"/>
    <property type="match status" value="1"/>
</dbReference>
<dbReference type="PROSITE" id="PS51094">
    <property type="entry name" value="PTS_EIIA_TYPE_2"/>
    <property type="match status" value="1"/>
</dbReference>
<reference evidence="9 10" key="1">
    <citation type="submission" date="2022-11" db="EMBL/GenBank/DDBJ databases">
        <title>Desulfobotulus tamanensis H1 sp. nov. - anaerobic, alkaliphilic, sulphate reducing bacterium isolated from terrestrial mud volcano.</title>
        <authorList>
            <person name="Frolova A."/>
            <person name="Merkel A.Y."/>
            <person name="Slobodkin A.I."/>
        </authorList>
    </citation>
    <scope>NUCLEOTIDE SEQUENCE [LARGE SCALE GENOMIC DNA]</scope>
    <source>
        <strain evidence="9 10">H1</strain>
    </source>
</reference>
<feature type="transmembrane region" description="Helical" evidence="7">
    <location>
        <begin position="37"/>
        <end position="57"/>
    </location>
</feature>
<feature type="transmembrane region" description="Helical" evidence="7">
    <location>
        <begin position="297"/>
        <end position="316"/>
    </location>
</feature>
<evidence type="ECO:0000256" key="6">
    <source>
        <dbReference type="ARBA" id="ARBA00023136"/>
    </source>
</evidence>
<keyword evidence="2" id="KW-0813">Transport</keyword>
<dbReference type="Gene3D" id="1.20.1530.20">
    <property type="match status" value="1"/>
</dbReference>
<accession>A0ABT3N5H0</accession>
<dbReference type="SUPFAM" id="SSF55804">
    <property type="entry name" value="Phoshotransferase/anion transport protein"/>
    <property type="match status" value="1"/>
</dbReference>
<dbReference type="CDD" id="cd00211">
    <property type="entry name" value="PTS_IIA_fru"/>
    <property type="match status" value="1"/>
</dbReference>
<dbReference type="InterPro" id="IPR016152">
    <property type="entry name" value="PTrfase/Anion_transptr"/>
</dbReference>
<feature type="transmembrane region" description="Helical" evidence="7">
    <location>
        <begin position="322"/>
        <end position="343"/>
    </location>
</feature>
<feature type="transmembrane region" description="Helical" evidence="7">
    <location>
        <begin position="208"/>
        <end position="230"/>
    </location>
</feature>
<dbReference type="InterPro" id="IPR050794">
    <property type="entry name" value="CPA2_transporter"/>
</dbReference>
<keyword evidence="5" id="KW-0406">Ion transport</keyword>
<dbReference type="PROSITE" id="PS00372">
    <property type="entry name" value="PTS_EIIA_TYPE_2_HIS"/>
    <property type="match status" value="1"/>
</dbReference>
<keyword evidence="3 7" id="KW-0812">Transmembrane</keyword>
<keyword evidence="4 7" id="KW-1133">Transmembrane helix</keyword>
<dbReference type="InterPro" id="IPR002178">
    <property type="entry name" value="PTS_EIIA_type-2_dom"/>
</dbReference>
<dbReference type="Pfam" id="PF00999">
    <property type="entry name" value="Na_H_Exchanger"/>
    <property type="match status" value="1"/>
</dbReference>
<dbReference type="InterPro" id="IPR038770">
    <property type="entry name" value="Na+/solute_symporter_sf"/>
</dbReference>
<proteinExistence type="predicted"/>
<feature type="transmembrane region" description="Helical" evidence="7">
    <location>
        <begin position="386"/>
        <end position="408"/>
    </location>
</feature>
<feature type="transmembrane region" description="Helical" evidence="7">
    <location>
        <begin position="69"/>
        <end position="89"/>
    </location>
</feature>
<gene>
    <name evidence="9" type="ORF">OOT00_01715</name>
</gene>
<dbReference type="PANTHER" id="PTHR32468">
    <property type="entry name" value="CATION/H + ANTIPORTER"/>
    <property type="match status" value="1"/>
</dbReference>
<evidence type="ECO:0000256" key="3">
    <source>
        <dbReference type="ARBA" id="ARBA00022692"/>
    </source>
</evidence>
<comment type="subcellular location">
    <subcellularLocation>
        <location evidence="1">Membrane</location>
        <topology evidence="1">Multi-pass membrane protein</topology>
    </subcellularLocation>
</comment>
<evidence type="ECO:0000259" key="8">
    <source>
        <dbReference type="PROSITE" id="PS51094"/>
    </source>
</evidence>
<feature type="transmembrane region" description="Helical" evidence="7">
    <location>
        <begin position="109"/>
        <end position="129"/>
    </location>
</feature>
<evidence type="ECO:0000256" key="7">
    <source>
        <dbReference type="SAM" id="Phobius"/>
    </source>
</evidence>
<keyword evidence="6 7" id="KW-0472">Membrane</keyword>
<feature type="transmembrane region" description="Helical" evidence="7">
    <location>
        <begin position="355"/>
        <end position="380"/>
    </location>
</feature>
<evidence type="ECO:0000256" key="4">
    <source>
        <dbReference type="ARBA" id="ARBA00022989"/>
    </source>
</evidence>
<evidence type="ECO:0000313" key="9">
    <source>
        <dbReference type="EMBL" id="MCW7752700.1"/>
    </source>
</evidence>
<dbReference type="Proteomes" id="UP001209681">
    <property type="component" value="Unassembled WGS sequence"/>
</dbReference>
<evidence type="ECO:0000256" key="2">
    <source>
        <dbReference type="ARBA" id="ARBA00022448"/>
    </source>
</evidence>
<evidence type="ECO:0000256" key="5">
    <source>
        <dbReference type="ARBA" id="ARBA00023065"/>
    </source>
</evidence>
<protein>
    <submittedName>
        <fullName evidence="9">Cation:proton antiporter</fullName>
    </submittedName>
</protein>
<feature type="transmembrane region" description="Helical" evidence="7">
    <location>
        <begin position="141"/>
        <end position="160"/>
    </location>
</feature>